<gene>
    <name evidence="1" type="ORF">HND93_19240</name>
</gene>
<sequence length="100" mass="9942">MTGCRPAGAASGIGRTAAQHFAQLGMKLVLFDTDGLALNAVATGLGGEFRTLAGDVSRPAALERLRDPAPDAFGAMLGEFLGDTGADATRTAGDHGGLAG</sequence>
<evidence type="ECO:0000313" key="1">
    <source>
        <dbReference type="EMBL" id="NYZ21854.1"/>
    </source>
</evidence>
<reference evidence="1 2" key="1">
    <citation type="submission" date="2020-05" db="EMBL/GenBank/DDBJ databases">
        <title>Azospirillum oleiclasticum sp. nov, a nitrogen-fixing and heavy crude oil-emulsifying bacterium isolated from the crude oil of Yumen Oilfield.</title>
        <authorList>
            <person name="Wu D."/>
            <person name="Cai M."/>
            <person name="Zhang X."/>
        </authorList>
    </citation>
    <scope>NUCLEOTIDE SEQUENCE [LARGE SCALE GENOMIC DNA]</scope>
    <source>
        <strain evidence="1 2">ROY-1-1-2</strain>
    </source>
</reference>
<dbReference type="SUPFAM" id="SSF51735">
    <property type="entry name" value="NAD(P)-binding Rossmann-fold domains"/>
    <property type="match status" value="1"/>
</dbReference>
<evidence type="ECO:0000313" key="2">
    <source>
        <dbReference type="Proteomes" id="UP000584642"/>
    </source>
</evidence>
<proteinExistence type="predicted"/>
<dbReference type="RefSeq" id="WP_180283630.1">
    <property type="nucleotide sequence ID" value="NZ_JABFDB010000014.1"/>
</dbReference>
<comment type="caution">
    <text evidence="1">The sequence shown here is derived from an EMBL/GenBank/DDBJ whole genome shotgun (WGS) entry which is preliminary data.</text>
</comment>
<protein>
    <submittedName>
        <fullName evidence="1">SDR family oxidoreductase</fullName>
    </submittedName>
</protein>
<dbReference type="InterPro" id="IPR036291">
    <property type="entry name" value="NAD(P)-bd_dom_sf"/>
</dbReference>
<dbReference type="InterPro" id="IPR002347">
    <property type="entry name" value="SDR_fam"/>
</dbReference>
<keyword evidence="2" id="KW-1185">Reference proteome</keyword>
<dbReference type="EMBL" id="JABFDB010000014">
    <property type="protein sequence ID" value="NYZ21854.1"/>
    <property type="molecule type" value="Genomic_DNA"/>
</dbReference>
<dbReference type="Proteomes" id="UP000584642">
    <property type="component" value="Unassembled WGS sequence"/>
</dbReference>
<dbReference type="Pfam" id="PF13561">
    <property type="entry name" value="adh_short_C2"/>
    <property type="match status" value="1"/>
</dbReference>
<dbReference type="Gene3D" id="3.40.50.720">
    <property type="entry name" value="NAD(P)-binding Rossmann-like Domain"/>
    <property type="match status" value="1"/>
</dbReference>
<organism evidence="1 2">
    <name type="scientific">Azospirillum oleiclasticum</name>
    <dbReference type="NCBI Taxonomy" id="2735135"/>
    <lineage>
        <taxon>Bacteria</taxon>
        <taxon>Pseudomonadati</taxon>
        <taxon>Pseudomonadota</taxon>
        <taxon>Alphaproteobacteria</taxon>
        <taxon>Rhodospirillales</taxon>
        <taxon>Azospirillaceae</taxon>
        <taxon>Azospirillum</taxon>
    </lineage>
</organism>
<accession>A0ABX2TBZ3</accession>
<name>A0ABX2TBZ3_9PROT</name>